<dbReference type="InterPro" id="IPR003137">
    <property type="entry name" value="PA_domain"/>
</dbReference>
<dbReference type="InterPro" id="IPR036852">
    <property type="entry name" value="Peptidase_S8/S53_dom_sf"/>
</dbReference>
<feature type="active site" description="Charge relay system" evidence="8 9">
    <location>
        <position position="174"/>
    </location>
</feature>
<dbReference type="PANTHER" id="PTHR43806">
    <property type="entry name" value="PEPTIDASE S8"/>
    <property type="match status" value="1"/>
</dbReference>
<evidence type="ECO:0000259" key="13">
    <source>
        <dbReference type="Pfam" id="PF02225"/>
    </source>
</evidence>
<keyword evidence="2" id="KW-0134">Cell wall</keyword>
<organism evidence="15 16">
    <name type="scientific">Moniliophthora roreri</name>
    <name type="common">Frosty pod rot fungus</name>
    <name type="synonym">Monilia roreri</name>
    <dbReference type="NCBI Taxonomy" id="221103"/>
    <lineage>
        <taxon>Eukaryota</taxon>
        <taxon>Fungi</taxon>
        <taxon>Dikarya</taxon>
        <taxon>Basidiomycota</taxon>
        <taxon>Agaricomycotina</taxon>
        <taxon>Agaricomycetes</taxon>
        <taxon>Agaricomycetidae</taxon>
        <taxon>Agaricales</taxon>
        <taxon>Marasmiineae</taxon>
        <taxon>Marasmiaceae</taxon>
        <taxon>Moniliophthora</taxon>
    </lineage>
</organism>
<dbReference type="GO" id="GO:0004252">
    <property type="term" value="F:serine-type endopeptidase activity"/>
    <property type="evidence" value="ECO:0007669"/>
    <property type="project" value="UniProtKB-UniRule"/>
</dbReference>
<sequence length="929" mass="98454">MALRAMNFPVLLWFSFWTGLVFGERTSNGFPGTRRFIVELESNPGFAQNSHEPLYASLKTQNVSFKINKEYRSQGIFFGSALTLDSLKDVTALSETPGVLSIRPIRTYSRPKPIKMDAVDSIDFIPDTQSTHVMTVRVANFLFLFDPSSARQQGVDKLHAQGITGEGIKIGVIDTGVDYMHPALGGGFGPGFKIAGGYDFVGDGYDGTNTPVPDPDPFEQCYGHGTHVTGIIAADPSNPFNISGVAYSASISMYRYDVNTSFLVVIVLIRIRIFGCTGDSTDDIIVDALLRAADEGQDIITLSIGGVDGWTEGTASVVASRIAASGKVVTIASGNDGASGSWFSSGPGNAIDAISVASVDNIAINLNNATVQGVSHDPITYYSLAPFPVDGSVPVYATSNSTSVPNDACSPLPDNTPNLENYVVIIRRGTCPLLQKATNAVAKGAKSVIFYDNGTGFGFITLDNVNVNATLIQAADGEFLVKQFAAGVPVALSFPLSDQGGTTQFPNPEGGLISTFTSYGPTNDMFFKPALAAPGGNIMSLLPTNKGLYGVASGTSMATPFMAGSAALLISMLGKSVDTRTLFETTAKMIPATHGSTSADGGTDLLQTVMQQGAGLVNVFDALYSTTKVWPGQIALNDTAHFVPEHIFTVQNTGERSKQYQLSHVPAGTAITVEPGTNQPAAGPVPLTNSFASVELSSDSFSLAPGESRDVIVHFTAPQADPSTFPVYSGFIQISSVPENGSLAEVLHVSYMGLAASLKDKTVLDVTDIILEKQMPSLIEPPGNVQSQARNYTFNVAGGGDFPSVEIRFASPSVEGVASKALIYHPRLVFGTPLLRLDLVVPDFVLEGSAANETVGTLVEVNYVSRNDEITNPSYIFQFVDPVFANGTQIPNGSYKLLVRALRVTGDPSNEGDYDSWLSPIIGYYNSTL</sequence>
<evidence type="ECO:0000259" key="12">
    <source>
        <dbReference type="Pfam" id="PF00082"/>
    </source>
</evidence>
<dbReference type="InterPro" id="IPR046450">
    <property type="entry name" value="PA_dom_sf"/>
</dbReference>
<feature type="domain" description="Peptidase S8/S53" evidence="12">
    <location>
        <begin position="165"/>
        <end position="587"/>
    </location>
</feature>
<feature type="domain" description="C5a peptidase/Subtilisin-like protease SBT2-like Fn3-like" evidence="14">
    <location>
        <begin position="634"/>
        <end position="749"/>
    </location>
</feature>
<dbReference type="PRINTS" id="PR00723">
    <property type="entry name" value="SUBTILISIN"/>
</dbReference>
<evidence type="ECO:0000256" key="5">
    <source>
        <dbReference type="ARBA" id="ARBA00022729"/>
    </source>
</evidence>
<evidence type="ECO:0000256" key="6">
    <source>
        <dbReference type="ARBA" id="ARBA00022801"/>
    </source>
</evidence>
<dbReference type="SUPFAM" id="SSF52743">
    <property type="entry name" value="Subtilisin-like"/>
    <property type="match status" value="1"/>
</dbReference>
<dbReference type="Gene3D" id="3.40.50.200">
    <property type="entry name" value="Peptidase S8/S53 domain"/>
    <property type="match status" value="1"/>
</dbReference>
<dbReference type="GO" id="GO:0005615">
    <property type="term" value="C:extracellular space"/>
    <property type="evidence" value="ECO:0007669"/>
    <property type="project" value="TreeGrafter"/>
</dbReference>
<dbReference type="PROSITE" id="PS00136">
    <property type="entry name" value="SUBTILASE_ASP"/>
    <property type="match status" value="1"/>
</dbReference>
<dbReference type="Proteomes" id="UP000054988">
    <property type="component" value="Unassembled WGS sequence"/>
</dbReference>
<dbReference type="PANTHER" id="PTHR43806:SF66">
    <property type="entry name" value="SERIN ENDOPEPTIDASE"/>
    <property type="match status" value="1"/>
</dbReference>
<dbReference type="InterPro" id="IPR023827">
    <property type="entry name" value="Peptidase_S8_Asp-AS"/>
</dbReference>
<feature type="chain" id="PRO_5006901230" evidence="11">
    <location>
        <begin position="24"/>
        <end position="929"/>
    </location>
</feature>
<keyword evidence="6 9" id="KW-0378">Hydrolase</keyword>
<dbReference type="InterPro" id="IPR034187">
    <property type="entry name" value="Peptidases_S8_5"/>
</dbReference>
<dbReference type="AlphaFoldDB" id="A0A0W0EWY8"/>
<feature type="signal peptide" evidence="11">
    <location>
        <begin position="1"/>
        <end position="23"/>
    </location>
</feature>
<dbReference type="InterPro" id="IPR015500">
    <property type="entry name" value="Peptidase_S8_subtilisin-rel"/>
</dbReference>
<gene>
    <name evidence="15" type="ORF">WG66_18780</name>
</gene>
<feature type="domain" description="PA" evidence="13">
    <location>
        <begin position="402"/>
        <end position="478"/>
    </location>
</feature>
<feature type="active site" description="Charge relay system" evidence="8 9">
    <location>
        <position position="556"/>
    </location>
</feature>
<dbReference type="InterPro" id="IPR022398">
    <property type="entry name" value="Peptidase_S8_His-AS"/>
</dbReference>
<reference evidence="15 16" key="1">
    <citation type="submission" date="2015-12" db="EMBL/GenBank/DDBJ databases">
        <title>Draft genome sequence of Moniliophthora roreri, the causal agent of frosty pod rot of cacao.</title>
        <authorList>
            <person name="Aime M.C."/>
            <person name="Diaz-Valderrama J.R."/>
            <person name="Kijpornyongpan T."/>
            <person name="Phillips-Mora W."/>
        </authorList>
    </citation>
    <scope>NUCLEOTIDE SEQUENCE [LARGE SCALE GENOMIC DNA]</scope>
    <source>
        <strain evidence="15 16">MCA 2952</strain>
    </source>
</reference>
<comment type="caution">
    <text evidence="15">The sequence shown here is derived from an EMBL/GenBank/DDBJ whole genome shotgun (WGS) entry which is preliminary data.</text>
</comment>
<keyword evidence="5 11" id="KW-0732">Signal</keyword>
<evidence type="ECO:0000313" key="16">
    <source>
        <dbReference type="Proteomes" id="UP000054988"/>
    </source>
</evidence>
<dbReference type="PROSITE" id="PS00137">
    <property type="entry name" value="SUBTILASE_HIS"/>
    <property type="match status" value="1"/>
</dbReference>
<keyword evidence="3" id="KW-0964">Secreted</keyword>
<name>A0A0W0EWY8_MONRR</name>
<evidence type="ECO:0000256" key="11">
    <source>
        <dbReference type="SAM" id="SignalP"/>
    </source>
</evidence>
<dbReference type="SUPFAM" id="SSF52025">
    <property type="entry name" value="PA domain"/>
    <property type="match status" value="1"/>
</dbReference>
<dbReference type="Gene3D" id="3.50.30.30">
    <property type="match status" value="1"/>
</dbReference>
<dbReference type="CDD" id="cd02124">
    <property type="entry name" value="PA_PoS1_like"/>
    <property type="match status" value="1"/>
</dbReference>
<evidence type="ECO:0000256" key="9">
    <source>
        <dbReference type="PROSITE-ProRule" id="PRU01240"/>
    </source>
</evidence>
<evidence type="ECO:0000256" key="4">
    <source>
        <dbReference type="ARBA" id="ARBA00022670"/>
    </source>
</evidence>
<protein>
    <submittedName>
        <fullName evidence="15">Putative subtilisin-like protease</fullName>
    </submittedName>
</protein>
<dbReference type="InterPro" id="IPR000209">
    <property type="entry name" value="Peptidase_S8/S53_dom"/>
</dbReference>
<evidence type="ECO:0000313" key="15">
    <source>
        <dbReference type="EMBL" id="KTB28577.1"/>
    </source>
</evidence>
<evidence type="ECO:0000256" key="10">
    <source>
        <dbReference type="RuleBase" id="RU003355"/>
    </source>
</evidence>
<dbReference type="CDD" id="cd07489">
    <property type="entry name" value="Peptidases_S8_5"/>
    <property type="match status" value="1"/>
</dbReference>
<keyword evidence="4 9" id="KW-0645">Protease</keyword>
<dbReference type="PROSITE" id="PS00138">
    <property type="entry name" value="SUBTILASE_SER"/>
    <property type="match status" value="1"/>
</dbReference>
<dbReference type="InterPro" id="IPR010435">
    <property type="entry name" value="C5a/SBT2-like_Fn3"/>
</dbReference>
<proteinExistence type="inferred from homology"/>
<dbReference type="InterPro" id="IPR050131">
    <property type="entry name" value="Peptidase_S8_subtilisin-like"/>
</dbReference>
<evidence type="ECO:0000256" key="1">
    <source>
        <dbReference type="ARBA" id="ARBA00011073"/>
    </source>
</evidence>
<dbReference type="Pfam" id="PF00082">
    <property type="entry name" value="Peptidase_S8"/>
    <property type="match status" value="1"/>
</dbReference>
<dbReference type="Pfam" id="PF06280">
    <property type="entry name" value="fn3_5"/>
    <property type="match status" value="1"/>
</dbReference>
<dbReference type="GO" id="GO:0016020">
    <property type="term" value="C:membrane"/>
    <property type="evidence" value="ECO:0007669"/>
    <property type="project" value="InterPro"/>
</dbReference>
<dbReference type="EMBL" id="LATX01002469">
    <property type="protein sequence ID" value="KTB28577.1"/>
    <property type="molecule type" value="Genomic_DNA"/>
</dbReference>
<evidence type="ECO:0000256" key="3">
    <source>
        <dbReference type="ARBA" id="ARBA00022525"/>
    </source>
</evidence>
<feature type="active site" description="Charge relay system" evidence="8 9">
    <location>
        <position position="224"/>
    </location>
</feature>
<keyword evidence="7 9" id="KW-0720">Serine protease</keyword>
<dbReference type="InterPro" id="IPR023828">
    <property type="entry name" value="Peptidase_S8_Ser-AS"/>
</dbReference>
<evidence type="ECO:0000256" key="8">
    <source>
        <dbReference type="PIRSR" id="PIRSR615500-1"/>
    </source>
</evidence>
<dbReference type="eggNOG" id="KOG4266">
    <property type="taxonomic scope" value="Eukaryota"/>
</dbReference>
<comment type="similarity">
    <text evidence="1 9 10">Belongs to the peptidase S8 family.</text>
</comment>
<dbReference type="Pfam" id="PF02225">
    <property type="entry name" value="PA"/>
    <property type="match status" value="1"/>
</dbReference>
<evidence type="ECO:0000259" key="14">
    <source>
        <dbReference type="Pfam" id="PF06280"/>
    </source>
</evidence>
<dbReference type="PROSITE" id="PS51892">
    <property type="entry name" value="SUBTILASE"/>
    <property type="match status" value="1"/>
</dbReference>
<evidence type="ECO:0000256" key="2">
    <source>
        <dbReference type="ARBA" id="ARBA00022512"/>
    </source>
</evidence>
<dbReference type="GO" id="GO:0006508">
    <property type="term" value="P:proteolysis"/>
    <property type="evidence" value="ECO:0007669"/>
    <property type="project" value="UniProtKB-KW"/>
</dbReference>
<accession>A0A0W0EWY8</accession>
<evidence type="ECO:0000256" key="7">
    <source>
        <dbReference type="ARBA" id="ARBA00022825"/>
    </source>
</evidence>